<dbReference type="AlphaFoldDB" id="A0A8A4TG36"/>
<dbReference type="PANTHER" id="PTHR46056">
    <property type="entry name" value="LONG-CHAIN-ALCOHOL OXIDASE"/>
    <property type="match status" value="1"/>
</dbReference>
<name>A0A8A4TG36_SULCO</name>
<evidence type="ECO:0000256" key="1">
    <source>
        <dbReference type="ARBA" id="ARBA00010790"/>
    </source>
</evidence>
<sequence length="531" mass="57926">MIEDVITQGLASGWSVQDGSELDRDLEMEADVVIVGTGAGGGLSAEVLTRAGLNVVLVEEGPLKHLPDFKMEERFAYPDLYQDSASRKTKDKAINILQGRCVGGGTTVNWTSSFATPDETLNHWGRVHEVEGFSPEDMAPWFEKVKARLNIHKWPVPPNPNNEALRRGAERLGWSFDFMHRNVKGCANLGYCGMGCPINAKQSMLVTTIPAALDGGARLYTRMRAVRLTHRAGRVTELVCQALDGRGVFTTGRTMRIKARAFVLAGGAIGSPALLMRSKAPDPHDLVGKRTFLHPVTASTALFAEPIRPFSGAPQSVFSDQFLWPEGVDGPMGYKLEVPPLHPILSSTVLDHLGEDHHRLMKDFAHMQAMLSLCRDGFHPESQGGRVVLRADGSPELDYPFTDYVRDGFRRSLLSMVELQFAAGATSVWPAHRQARSYSQWKAARAAVAELPMDPQMVRLFSAHVMGGCPMGREARHSVVTSEGMHHHLENLAVIDGSVFPTSIGTNPQVSIYGMAMKNATALAARLTAAG</sequence>
<reference evidence="7" key="1">
    <citation type="submission" date="2021-03" db="EMBL/GenBank/DDBJ databases">
        <title>Acanthopleuribacteraceae sp. M133.</title>
        <authorList>
            <person name="Wang G."/>
        </authorList>
    </citation>
    <scope>NUCLEOTIDE SEQUENCE</scope>
    <source>
        <strain evidence="7">M133</strain>
    </source>
</reference>
<dbReference type="InterPro" id="IPR036188">
    <property type="entry name" value="FAD/NAD-bd_sf"/>
</dbReference>
<protein>
    <submittedName>
        <fullName evidence="7">GMC family oxidoreductase</fullName>
    </submittedName>
</protein>
<evidence type="ECO:0000256" key="3">
    <source>
        <dbReference type="ARBA" id="ARBA00022827"/>
    </source>
</evidence>
<evidence type="ECO:0000313" key="8">
    <source>
        <dbReference type="Proteomes" id="UP000663929"/>
    </source>
</evidence>
<evidence type="ECO:0000259" key="6">
    <source>
        <dbReference type="Pfam" id="PF05199"/>
    </source>
</evidence>
<accession>A0A8A4TG36</accession>
<keyword evidence="2" id="KW-0285">Flavoprotein</keyword>
<dbReference type="KEGG" id="scor:J3U87_18965"/>
<dbReference type="GO" id="GO:0050660">
    <property type="term" value="F:flavin adenine dinucleotide binding"/>
    <property type="evidence" value="ECO:0007669"/>
    <property type="project" value="InterPro"/>
</dbReference>
<keyword evidence="3" id="KW-0274">FAD</keyword>
<dbReference type="PANTHER" id="PTHR46056:SF12">
    <property type="entry name" value="LONG-CHAIN-ALCOHOL OXIDASE"/>
    <property type="match status" value="1"/>
</dbReference>
<evidence type="ECO:0000313" key="7">
    <source>
        <dbReference type="EMBL" id="QTD47678.1"/>
    </source>
</evidence>
<dbReference type="Proteomes" id="UP000663929">
    <property type="component" value="Chromosome"/>
</dbReference>
<dbReference type="EMBL" id="CP071793">
    <property type="protein sequence ID" value="QTD47678.1"/>
    <property type="molecule type" value="Genomic_DNA"/>
</dbReference>
<keyword evidence="8" id="KW-1185">Reference proteome</keyword>
<dbReference type="GO" id="GO:0016614">
    <property type="term" value="F:oxidoreductase activity, acting on CH-OH group of donors"/>
    <property type="evidence" value="ECO:0007669"/>
    <property type="project" value="InterPro"/>
</dbReference>
<comment type="similarity">
    <text evidence="1">Belongs to the GMC oxidoreductase family.</text>
</comment>
<feature type="domain" description="Glucose-methanol-choline oxidoreductase C-terminal" evidence="6">
    <location>
        <begin position="380"/>
        <end position="516"/>
    </location>
</feature>
<evidence type="ECO:0000259" key="5">
    <source>
        <dbReference type="Pfam" id="PF00732"/>
    </source>
</evidence>
<dbReference type="Pfam" id="PF05199">
    <property type="entry name" value="GMC_oxred_C"/>
    <property type="match status" value="1"/>
</dbReference>
<feature type="domain" description="Glucose-methanol-choline oxidoreductase N-terminal" evidence="5">
    <location>
        <begin position="79"/>
        <end position="296"/>
    </location>
</feature>
<dbReference type="SUPFAM" id="SSF51905">
    <property type="entry name" value="FAD/NAD(P)-binding domain"/>
    <property type="match status" value="1"/>
</dbReference>
<gene>
    <name evidence="7" type="ORF">J3U87_18965</name>
</gene>
<organism evidence="7 8">
    <name type="scientific">Sulfidibacter corallicola</name>
    <dbReference type="NCBI Taxonomy" id="2818388"/>
    <lineage>
        <taxon>Bacteria</taxon>
        <taxon>Pseudomonadati</taxon>
        <taxon>Acidobacteriota</taxon>
        <taxon>Holophagae</taxon>
        <taxon>Acanthopleuribacterales</taxon>
        <taxon>Acanthopleuribacteraceae</taxon>
        <taxon>Sulfidibacter</taxon>
    </lineage>
</organism>
<dbReference type="Gene3D" id="3.50.50.60">
    <property type="entry name" value="FAD/NAD(P)-binding domain"/>
    <property type="match status" value="2"/>
</dbReference>
<evidence type="ECO:0000256" key="4">
    <source>
        <dbReference type="ARBA" id="ARBA00023002"/>
    </source>
</evidence>
<dbReference type="RefSeq" id="WP_237377345.1">
    <property type="nucleotide sequence ID" value="NZ_CP071793.1"/>
</dbReference>
<evidence type="ECO:0000256" key="2">
    <source>
        <dbReference type="ARBA" id="ARBA00022630"/>
    </source>
</evidence>
<dbReference type="InterPro" id="IPR000172">
    <property type="entry name" value="GMC_OxRdtase_N"/>
</dbReference>
<keyword evidence="4" id="KW-0560">Oxidoreductase</keyword>
<dbReference type="Pfam" id="PF00732">
    <property type="entry name" value="GMC_oxred_N"/>
    <property type="match status" value="1"/>
</dbReference>
<proteinExistence type="inferred from homology"/>
<dbReference type="InterPro" id="IPR007867">
    <property type="entry name" value="GMC_OxRtase_C"/>
</dbReference>